<feature type="transmembrane region" description="Helical" evidence="6">
    <location>
        <begin position="20"/>
        <end position="38"/>
    </location>
</feature>
<dbReference type="GO" id="GO:0005886">
    <property type="term" value="C:plasma membrane"/>
    <property type="evidence" value="ECO:0007669"/>
    <property type="project" value="UniProtKB-SubCell"/>
</dbReference>
<dbReference type="Proteomes" id="UP000198615">
    <property type="component" value="Unassembled WGS sequence"/>
</dbReference>
<dbReference type="EMBL" id="FNBW01000009">
    <property type="protein sequence ID" value="SDG04278.1"/>
    <property type="molecule type" value="Genomic_DNA"/>
</dbReference>
<keyword evidence="2" id="KW-1003">Cell membrane</keyword>
<protein>
    <submittedName>
        <fullName evidence="8">Cytochrome b</fullName>
    </submittedName>
</protein>
<reference evidence="8 9" key="1">
    <citation type="submission" date="2016-10" db="EMBL/GenBank/DDBJ databases">
        <authorList>
            <person name="Varghese N."/>
            <person name="Submissions S."/>
        </authorList>
    </citation>
    <scope>NUCLEOTIDE SEQUENCE [LARGE SCALE GENOMIC DNA]</scope>
    <source>
        <strain evidence="8 9">DSM 18839</strain>
    </source>
</reference>
<keyword evidence="3 6" id="KW-0812">Transmembrane</keyword>
<evidence type="ECO:0000313" key="9">
    <source>
        <dbReference type="Proteomes" id="UP000198615"/>
    </source>
</evidence>
<comment type="subcellular location">
    <subcellularLocation>
        <location evidence="1">Cell membrane</location>
        <topology evidence="1">Multi-pass membrane protein</topology>
    </subcellularLocation>
</comment>
<sequence length="228" mass="24985">MGEYDGKPADVVPVRVWDRPLRLFHWALVLCLAGSWITGEQGMLEWHERFGLTAIALVVFRVIWGFVGGEFARFSSFVRGPGAVVSYLRETLAGRHPEHAGHNPLGALAVLALLLLVGTQATLGLFANDDILYEGPLYHLVGSSLSGTLTGLHHQLFDILLIVVILHVVAVIAYMVFLRDDLILPMFTGMKRLAPKDVPARVRRTPWWVALAILIVCGAAAYGLTLLG</sequence>
<dbReference type="InterPro" id="IPR011577">
    <property type="entry name" value="Cyt_b561_bac/Ni-Hgenase"/>
</dbReference>
<evidence type="ECO:0000256" key="2">
    <source>
        <dbReference type="ARBA" id="ARBA00022475"/>
    </source>
</evidence>
<gene>
    <name evidence="8" type="ORF">SAMN05660686_03174</name>
</gene>
<dbReference type="OrthoDB" id="196472at2"/>
<keyword evidence="5 6" id="KW-0472">Membrane</keyword>
<feature type="transmembrane region" description="Helical" evidence="6">
    <location>
        <begin position="50"/>
        <end position="67"/>
    </location>
</feature>
<dbReference type="RefSeq" id="WP_093151676.1">
    <property type="nucleotide sequence ID" value="NZ_FNBW01000009.1"/>
</dbReference>
<feature type="transmembrane region" description="Helical" evidence="6">
    <location>
        <begin position="207"/>
        <end position="227"/>
    </location>
</feature>
<dbReference type="PANTHER" id="PTHR30485:SF2">
    <property type="entry name" value="BLL0597 PROTEIN"/>
    <property type="match status" value="1"/>
</dbReference>
<organism evidence="8 9">
    <name type="scientific">Thalassobaculum litoreum DSM 18839</name>
    <dbReference type="NCBI Taxonomy" id="1123362"/>
    <lineage>
        <taxon>Bacteria</taxon>
        <taxon>Pseudomonadati</taxon>
        <taxon>Pseudomonadota</taxon>
        <taxon>Alphaproteobacteria</taxon>
        <taxon>Rhodospirillales</taxon>
        <taxon>Thalassobaculaceae</taxon>
        <taxon>Thalassobaculum</taxon>
    </lineage>
</organism>
<dbReference type="PANTHER" id="PTHR30485">
    <property type="entry name" value="NI/FE-HYDROGENASE 1 B-TYPE CYTOCHROME SUBUNIT"/>
    <property type="match status" value="1"/>
</dbReference>
<dbReference type="SUPFAM" id="SSF81342">
    <property type="entry name" value="Transmembrane di-heme cytochromes"/>
    <property type="match status" value="1"/>
</dbReference>
<name>A0A8G2EVY1_9PROT</name>
<evidence type="ECO:0000313" key="8">
    <source>
        <dbReference type="EMBL" id="SDG04278.1"/>
    </source>
</evidence>
<dbReference type="Gene3D" id="1.20.950.20">
    <property type="entry name" value="Transmembrane di-heme cytochromes, Chain C"/>
    <property type="match status" value="1"/>
</dbReference>
<accession>A0A8G2EVY1</accession>
<dbReference type="GO" id="GO:0009055">
    <property type="term" value="F:electron transfer activity"/>
    <property type="evidence" value="ECO:0007669"/>
    <property type="project" value="InterPro"/>
</dbReference>
<dbReference type="AlphaFoldDB" id="A0A8G2EVY1"/>
<dbReference type="Pfam" id="PF01292">
    <property type="entry name" value="Ni_hydr_CYTB"/>
    <property type="match status" value="1"/>
</dbReference>
<dbReference type="GO" id="GO:0022904">
    <property type="term" value="P:respiratory electron transport chain"/>
    <property type="evidence" value="ECO:0007669"/>
    <property type="project" value="InterPro"/>
</dbReference>
<evidence type="ECO:0000256" key="1">
    <source>
        <dbReference type="ARBA" id="ARBA00004651"/>
    </source>
</evidence>
<keyword evidence="4 6" id="KW-1133">Transmembrane helix</keyword>
<dbReference type="InterPro" id="IPR016174">
    <property type="entry name" value="Di-haem_cyt_TM"/>
</dbReference>
<keyword evidence="9" id="KW-1185">Reference proteome</keyword>
<evidence type="ECO:0000256" key="3">
    <source>
        <dbReference type="ARBA" id="ARBA00022692"/>
    </source>
</evidence>
<feature type="transmembrane region" description="Helical" evidence="6">
    <location>
        <begin position="105"/>
        <end position="127"/>
    </location>
</feature>
<evidence type="ECO:0000256" key="6">
    <source>
        <dbReference type="SAM" id="Phobius"/>
    </source>
</evidence>
<dbReference type="InterPro" id="IPR051542">
    <property type="entry name" value="Hydrogenase_cytochrome"/>
</dbReference>
<comment type="caution">
    <text evidence="8">The sequence shown here is derived from an EMBL/GenBank/DDBJ whole genome shotgun (WGS) entry which is preliminary data.</text>
</comment>
<proteinExistence type="predicted"/>
<evidence type="ECO:0000259" key="7">
    <source>
        <dbReference type="Pfam" id="PF01292"/>
    </source>
</evidence>
<evidence type="ECO:0000256" key="5">
    <source>
        <dbReference type="ARBA" id="ARBA00023136"/>
    </source>
</evidence>
<dbReference type="GO" id="GO:0020037">
    <property type="term" value="F:heme binding"/>
    <property type="evidence" value="ECO:0007669"/>
    <property type="project" value="TreeGrafter"/>
</dbReference>
<feature type="transmembrane region" description="Helical" evidence="6">
    <location>
        <begin position="156"/>
        <end position="177"/>
    </location>
</feature>
<evidence type="ECO:0000256" key="4">
    <source>
        <dbReference type="ARBA" id="ARBA00022989"/>
    </source>
</evidence>
<feature type="domain" description="Cytochrome b561 bacterial/Ni-hydrogenase" evidence="7">
    <location>
        <begin position="16"/>
        <end position="189"/>
    </location>
</feature>